<proteinExistence type="predicted"/>
<dbReference type="InterPro" id="IPR003006">
    <property type="entry name" value="Ig/MHC_CS"/>
</dbReference>
<dbReference type="Ensembl" id="ENSAOCT00000024014.2">
    <property type="protein sequence ID" value="ENSAOCP00000015375.2"/>
    <property type="gene ID" value="ENSAOCG00000020138.2"/>
</dbReference>
<organism evidence="3 4">
    <name type="scientific">Amphiprion ocellaris</name>
    <name type="common">Clown anemonefish</name>
    <dbReference type="NCBI Taxonomy" id="80972"/>
    <lineage>
        <taxon>Eukaryota</taxon>
        <taxon>Metazoa</taxon>
        <taxon>Chordata</taxon>
        <taxon>Craniata</taxon>
        <taxon>Vertebrata</taxon>
        <taxon>Euteleostomi</taxon>
        <taxon>Actinopterygii</taxon>
        <taxon>Neopterygii</taxon>
        <taxon>Teleostei</taxon>
        <taxon>Neoteleostei</taxon>
        <taxon>Acanthomorphata</taxon>
        <taxon>Ovalentaria</taxon>
        <taxon>Pomacentridae</taxon>
        <taxon>Amphiprion</taxon>
    </lineage>
</organism>
<dbReference type="Proteomes" id="UP001501940">
    <property type="component" value="Chromosome 9"/>
</dbReference>
<dbReference type="InterPro" id="IPR003597">
    <property type="entry name" value="Ig_C1-set"/>
</dbReference>
<dbReference type="InterPro" id="IPR050160">
    <property type="entry name" value="MHC/Immunoglobulin"/>
</dbReference>
<dbReference type="GeneTree" id="ENSGT01120000274280"/>
<dbReference type="InterPro" id="IPR007110">
    <property type="entry name" value="Ig-like_dom"/>
</dbReference>
<dbReference type="PANTHER" id="PTHR19944">
    <property type="entry name" value="MHC CLASS II-RELATED"/>
    <property type="match status" value="1"/>
</dbReference>
<dbReference type="SUPFAM" id="SSF48726">
    <property type="entry name" value="Immunoglobulin"/>
    <property type="match status" value="1"/>
</dbReference>
<dbReference type="InterPro" id="IPR036179">
    <property type="entry name" value="Ig-like_dom_sf"/>
</dbReference>
<dbReference type="SMART" id="SM00407">
    <property type="entry name" value="IGc1"/>
    <property type="match status" value="1"/>
</dbReference>
<dbReference type="AlphaFoldDB" id="A0A3Q1BM54"/>
<evidence type="ECO:0000313" key="3">
    <source>
        <dbReference type="Ensembl" id="ENSAOCP00000015375.2"/>
    </source>
</evidence>
<reference evidence="3 4" key="1">
    <citation type="submission" date="2022-01" db="EMBL/GenBank/DDBJ databases">
        <title>A chromosome-scale genome assembly of the false clownfish, Amphiprion ocellaris.</title>
        <authorList>
            <person name="Ryu T."/>
        </authorList>
    </citation>
    <scope>NUCLEOTIDE SEQUENCE [LARGE SCALE GENOMIC DNA]</scope>
</reference>
<dbReference type="PANTHER" id="PTHR19944:SF86">
    <property type="entry name" value="HLA CLASS II HISTOCOMPATIBILITY ANTIGEN, DR ALPHA CHAIN"/>
    <property type="match status" value="1"/>
</dbReference>
<keyword evidence="4" id="KW-1185">Reference proteome</keyword>
<evidence type="ECO:0000259" key="2">
    <source>
        <dbReference type="PROSITE" id="PS50835"/>
    </source>
</evidence>
<accession>A0A3Q1BM54</accession>
<evidence type="ECO:0000313" key="4">
    <source>
        <dbReference type="Proteomes" id="UP001501940"/>
    </source>
</evidence>
<reference evidence="3" key="2">
    <citation type="submission" date="2025-08" db="UniProtKB">
        <authorList>
            <consortium name="Ensembl"/>
        </authorList>
    </citation>
    <scope>IDENTIFICATION</scope>
</reference>
<dbReference type="STRING" id="80972.ENSAOCP00000015375"/>
<keyword evidence="1" id="KW-0393">Immunoglobulin domain</keyword>
<dbReference type="PROSITE" id="PS00290">
    <property type="entry name" value="IG_MHC"/>
    <property type="match status" value="1"/>
</dbReference>
<feature type="domain" description="Ig-like" evidence="2">
    <location>
        <begin position="98"/>
        <end position="185"/>
    </location>
</feature>
<protein>
    <recommendedName>
        <fullName evidence="2">Ig-like domain-containing protein</fullName>
    </recommendedName>
</protein>
<dbReference type="PROSITE" id="PS50835">
    <property type="entry name" value="IG_LIKE"/>
    <property type="match status" value="1"/>
</dbReference>
<dbReference type="Gene3D" id="2.60.40.10">
    <property type="entry name" value="Immunoglobulins"/>
    <property type="match status" value="1"/>
</dbReference>
<evidence type="ECO:0000256" key="1">
    <source>
        <dbReference type="ARBA" id="ARBA00023319"/>
    </source>
</evidence>
<dbReference type="Pfam" id="PF07654">
    <property type="entry name" value="C1-set"/>
    <property type="match status" value="1"/>
</dbReference>
<sequence length="237" mass="27253">MMKVFSYITDTILLTQAALNSLTTNCQHLHASCFLAGKHLLRFLTFCQRDVPRDGQDDIESDGDQLLYVDPVTYLTVPRLPEHLIITYCHISAKPPSPAASPSSQIYSKQEMELGVPNTLICFVNDFHPPVVDITWTKKGQLVDQSEISQTQLLQQRLQLPHHVLPELHIYSCSVHHISLQIPLTRFWVKMYLLTCKTFIFLLKYDLKHQQISHKVDQKNLIKQMSQYYTTASGKNM</sequence>
<reference evidence="3" key="3">
    <citation type="submission" date="2025-09" db="UniProtKB">
        <authorList>
            <consortium name="Ensembl"/>
        </authorList>
    </citation>
    <scope>IDENTIFICATION</scope>
</reference>
<name>A0A3Q1BM54_AMPOC</name>
<dbReference type="InterPro" id="IPR013783">
    <property type="entry name" value="Ig-like_fold"/>
</dbReference>